<name>A0A9D2H4I6_9MICO</name>
<keyword evidence="2" id="KW-1133">Transmembrane helix</keyword>
<dbReference type="AlphaFoldDB" id="A0A9D2H4I6"/>
<reference evidence="4" key="1">
    <citation type="journal article" date="2021" name="PeerJ">
        <title>Extensive microbial diversity within the chicken gut microbiome revealed by metagenomics and culture.</title>
        <authorList>
            <person name="Gilroy R."/>
            <person name="Ravi A."/>
            <person name="Getino M."/>
            <person name="Pursley I."/>
            <person name="Horton D.L."/>
            <person name="Alikhan N.F."/>
            <person name="Baker D."/>
            <person name="Gharbi K."/>
            <person name="Hall N."/>
            <person name="Watson M."/>
            <person name="Adriaenssens E.M."/>
            <person name="Foster-Nyarko E."/>
            <person name="Jarju S."/>
            <person name="Secka A."/>
            <person name="Antonio M."/>
            <person name="Oren A."/>
            <person name="Chaudhuri R.R."/>
            <person name="La Ragione R."/>
            <person name="Hildebrand F."/>
            <person name="Pallen M.J."/>
        </authorList>
    </citation>
    <scope>NUCLEOTIDE SEQUENCE</scope>
    <source>
        <strain evidence="4">ChiHjej8B7-3636</strain>
    </source>
</reference>
<keyword evidence="2" id="KW-0812">Transmembrane</keyword>
<evidence type="ECO:0000259" key="3">
    <source>
        <dbReference type="Pfam" id="PF00768"/>
    </source>
</evidence>
<reference evidence="4" key="2">
    <citation type="submission" date="2021-04" db="EMBL/GenBank/DDBJ databases">
        <authorList>
            <person name="Gilroy R."/>
        </authorList>
    </citation>
    <scope>NUCLEOTIDE SEQUENCE</scope>
    <source>
        <strain evidence="4">ChiHjej8B7-3636</strain>
    </source>
</reference>
<organism evidence="4 5">
    <name type="scientific">Candidatus Microbacterium stercoravium</name>
    <dbReference type="NCBI Taxonomy" id="2838697"/>
    <lineage>
        <taxon>Bacteria</taxon>
        <taxon>Bacillati</taxon>
        <taxon>Actinomycetota</taxon>
        <taxon>Actinomycetes</taxon>
        <taxon>Micrococcales</taxon>
        <taxon>Microbacteriaceae</taxon>
        <taxon>Microbacterium</taxon>
    </lineage>
</organism>
<dbReference type="InterPro" id="IPR012338">
    <property type="entry name" value="Beta-lactam/transpept-like"/>
</dbReference>
<gene>
    <name evidence="4" type="ORF">H9800_06200</name>
</gene>
<dbReference type="Pfam" id="PF00768">
    <property type="entry name" value="Peptidase_S11"/>
    <property type="match status" value="1"/>
</dbReference>
<protein>
    <recommendedName>
        <fullName evidence="3">Peptidase S11 D-alanyl-D-alanine carboxypeptidase A N-terminal domain-containing protein</fullName>
    </recommendedName>
</protein>
<sequence length="627" mass="66971">MGSDDSERDDVPQQDVPVTPPPPPEEQDAVPTITGLFDAPDVDEPAEPEPVFTDPPQPDTDSVRILAEMFQGFRRRSANPQHELQQILGTATQSVATIDPPTGSEPPPTAGQIPIIPVDDGTDDENDAEDVDDASNDEALAWLPAPTTTAEETYVAPEDAPQTVKTAYVPRDGGNQTEQALAWLTAENVPTGQTPVIAAPALVPRRRHRWVAAVFAPILTAIALAVVYVVAFAVWPLSNVAPTIAEAEYSTPVAPAADLPWPETGQGAILVDGAGDVVTSATDDAPTARGPMASLTKVITVLVLLDRQPLEPGADGPSYDFGYLDQQQAQTLRWLNNESALDVPIGGTLTYRQLLEGILMGSAGNFANKLVDELWEGDRDAYVDDALAWLQDNGFFDTLIVDATGISPDNQSTPEDLVKIAELAMQNPTIAEIVAQDEVDMPGAGEVENSNPLLGEDGIAGIKTGHLDEWNVVSYNLMAAKDIESDDDEVDPIRVYSVVMGQPTPTEERPYGAESREVLDAVTERLQPVDAMAEQTILGTVTTPWGGRADIVADDTASLILWNGEEADVDIDFTVKTGDTEGKTVGSVTITSALDSTEVELVMTDDLPRPSIGWRLTHPLELLGFGA</sequence>
<feature type="transmembrane region" description="Helical" evidence="2">
    <location>
        <begin position="210"/>
        <end position="235"/>
    </location>
</feature>
<dbReference type="SUPFAM" id="SSF56601">
    <property type="entry name" value="beta-lactamase/transpeptidase-like"/>
    <property type="match status" value="1"/>
</dbReference>
<evidence type="ECO:0000313" key="5">
    <source>
        <dbReference type="Proteomes" id="UP000824220"/>
    </source>
</evidence>
<dbReference type="GO" id="GO:0009002">
    <property type="term" value="F:serine-type D-Ala-D-Ala carboxypeptidase activity"/>
    <property type="evidence" value="ECO:0007669"/>
    <property type="project" value="InterPro"/>
</dbReference>
<dbReference type="EMBL" id="DXAM01000087">
    <property type="protein sequence ID" value="HJA04438.1"/>
    <property type="molecule type" value="Genomic_DNA"/>
</dbReference>
<comment type="caution">
    <text evidence="4">The sequence shown here is derived from an EMBL/GenBank/DDBJ whole genome shotgun (WGS) entry which is preliminary data.</text>
</comment>
<dbReference type="InterPro" id="IPR001967">
    <property type="entry name" value="Peptidase_S11_N"/>
</dbReference>
<proteinExistence type="predicted"/>
<evidence type="ECO:0000313" key="4">
    <source>
        <dbReference type="EMBL" id="HJA04438.1"/>
    </source>
</evidence>
<evidence type="ECO:0000256" key="1">
    <source>
        <dbReference type="SAM" id="MobiDB-lite"/>
    </source>
</evidence>
<keyword evidence="2" id="KW-0472">Membrane</keyword>
<accession>A0A9D2H4I6</accession>
<feature type="domain" description="Peptidase S11 D-alanyl-D-alanine carboxypeptidase A N-terminal" evidence="3">
    <location>
        <begin position="266"/>
        <end position="502"/>
    </location>
</feature>
<dbReference type="Gene3D" id="3.40.710.10">
    <property type="entry name" value="DD-peptidase/beta-lactamase superfamily"/>
    <property type="match status" value="1"/>
</dbReference>
<dbReference type="Proteomes" id="UP000824220">
    <property type="component" value="Unassembled WGS sequence"/>
</dbReference>
<evidence type="ECO:0000256" key="2">
    <source>
        <dbReference type="SAM" id="Phobius"/>
    </source>
</evidence>
<feature type="region of interest" description="Disordered" evidence="1">
    <location>
        <begin position="1"/>
        <end position="62"/>
    </location>
</feature>
<dbReference type="GO" id="GO:0006508">
    <property type="term" value="P:proteolysis"/>
    <property type="evidence" value="ECO:0007669"/>
    <property type="project" value="InterPro"/>
</dbReference>